<comment type="caution">
    <text evidence="1">The sequence shown here is derived from an EMBL/GenBank/DDBJ whole genome shotgun (WGS) entry which is preliminary data.</text>
</comment>
<gene>
    <name evidence="1" type="ORF">PENSTE_c001G03849</name>
</gene>
<organism evidence="1 2">
    <name type="scientific">Penicillium steckii</name>
    <dbReference type="NCBI Taxonomy" id="303698"/>
    <lineage>
        <taxon>Eukaryota</taxon>
        <taxon>Fungi</taxon>
        <taxon>Dikarya</taxon>
        <taxon>Ascomycota</taxon>
        <taxon>Pezizomycotina</taxon>
        <taxon>Eurotiomycetes</taxon>
        <taxon>Eurotiomycetidae</taxon>
        <taxon>Eurotiales</taxon>
        <taxon>Aspergillaceae</taxon>
        <taxon>Penicillium</taxon>
    </lineage>
</organism>
<proteinExistence type="predicted"/>
<dbReference type="AlphaFoldDB" id="A0A1V6U1Y1"/>
<keyword evidence="2" id="KW-1185">Reference proteome</keyword>
<evidence type="ECO:0000313" key="1">
    <source>
        <dbReference type="EMBL" id="OQE32109.1"/>
    </source>
</evidence>
<name>A0A1V6U1Y1_9EURO</name>
<protein>
    <recommendedName>
        <fullName evidence="3">Restriction endonuclease domain-containing protein</fullName>
    </recommendedName>
</protein>
<dbReference type="Proteomes" id="UP000191285">
    <property type="component" value="Unassembled WGS sequence"/>
</dbReference>
<sequence length="342" mass="39452">MISASQSSGLTDHSFVEGLPASVKTYQYKGLDNFRHVVRSHINRLYDSLDTKRKRKAASDVVEDVGAAQANSQDIIDSGAYQHSQLSDPGDWYNNTDNEDNDLLFPQYEEGSQYIIFSIDNDSFQQNFLREDHHIFHVRLCYCPQTNILVVKMPLPSHEEAAVAFGEMLTFNLAEMVLRYEIALWGHTTLRVNDSTVKEADGAWGPRRPPRDAPPRPTLVLEIAFSDTYAKLRRDAHYWIYPARQEACIAIGIKINVQRPGITIDQYEWDISKCKPVTTNHFTIKRSGKRIYFDSENDEPRLIIPFHKLFRRQGKIPRERDIIISTQELVEFASLVWDRQFS</sequence>
<reference evidence="2" key="1">
    <citation type="journal article" date="2017" name="Nat. Microbiol.">
        <title>Global analysis of biosynthetic gene clusters reveals vast potential of secondary metabolite production in Penicillium species.</title>
        <authorList>
            <person name="Nielsen J.C."/>
            <person name="Grijseels S."/>
            <person name="Prigent S."/>
            <person name="Ji B."/>
            <person name="Dainat J."/>
            <person name="Nielsen K.F."/>
            <person name="Frisvad J.C."/>
            <person name="Workman M."/>
            <person name="Nielsen J."/>
        </authorList>
    </citation>
    <scope>NUCLEOTIDE SEQUENCE [LARGE SCALE GENOMIC DNA]</scope>
    <source>
        <strain evidence="2">IBT 24891</strain>
    </source>
</reference>
<dbReference type="OrthoDB" id="76567at2759"/>
<evidence type="ECO:0008006" key="3">
    <source>
        <dbReference type="Google" id="ProtNLM"/>
    </source>
</evidence>
<dbReference type="EMBL" id="MLKD01000001">
    <property type="protein sequence ID" value="OQE32109.1"/>
    <property type="molecule type" value="Genomic_DNA"/>
</dbReference>
<accession>A0A1V6U1Y1</accession>
<evidence type="ECO:0000313" key="2">
    <source>
        <dbReference type="Proteomes" id="UP000191285"/>
    </source>
</evidence>